<feature type="transmembrane region" description="Helical" evidence="11">
    <location>
        <begin position="92"/>
        <end position="117"/>
    </location>
</feature>
<dbReference type="GO" id="GO:0016020">
    <property type="term" value="C:membrane"/>
    <property type="evidence" value="ECO:0007669"/>
    <property type="project" value="UniProtKB-SubCell"/>
</dbReference>
<dbReference type="InParanoid" id="C7QDZ7"/>
<comment type="subcellular location">
    <subcellularLocation>
        <location evidence="2">Membrane</location>
        <topology evidence="2">Multi-pass membrane protein</topology>
    </subcellularLocation>
</comment>
<dbReference type="InterPro" id="IPR008915">
    <property type="entry name" value="Peptidase_M50"/>
</dbReference>
<keyword evidence="4" id="KW-0645">Protease</keyword>
<keyword evidence="10 11" id="KW-0472">Membrane</keyword>
<dbReference type="SUPFAM" id="SSF50156">
    <property type="entry name" value="PDZ domain-like"/>
    <property type="match status" value="1"/>
</dbReference>
<evidence type="ECO:0000313" key="13">
    <source>
        <dbReference type="EMBL" id="ACU76585.1"/>
    </source>
</evidence>
<name>C7QDZ7_CATAD</name>
<dbReference type="CDD" id="cd06163">
    <property type="entry name" value="S2P-M50_PDZ_RseP-like"/>
    <property type="match status" value="1"/>
</dbReference>
<dbReference type="Gene3D" id="2.30.42.10">
    <property type="match status" value="1"/>
</dbReference>
<feature type="domain" description="Peptidase M50" evidence="12">
    <location>
        <begin position="9"/>
        <end position="367"/>
    </location>
</feature>
<dbReference type="PANTHER" id="PTHR42837:SF2">
    <property type="entry name" value="MEMBRANE METALLOPROTEASE ARASP2, CHLOROPLASTIC-RELATED"/>
    <property type="match status" value="1"/>
</dbReference>
<dbReference type="eggNOG" id="COG0750">
    <property type="taxonomic scope" value="Bacteria"/>
</dbReference>
<evidence type="ECO:0000256" key="3">
    <source>
        <dbReference type="ARBA" id="ARBA00007931"/>
    </source>
</evidence>
<feature type="transmembrane region" description="Helical" evidence="11">
    <location>
        <begin position="326"/>
        <end position="346"/>
    </location>
</feature>
<dbReference type="InterPro" id="IPR036034">
    <property type="entry name" value="PDZ_sf"/>
</dbReference>
<keyword evidence="5 11" id="KW-0812">Transmembrane</keyword>
<keyword evidence="7" id="KW-0862">Zinc</keyword>
<evidence type="ECO:0000256" key="5">
    <source>
        <dbReference type="ARBA" id="ARBA00022692"/>
    </source>
</evidence>
<evidence type="ECO:0000313" key="14">
    <source>
        <dbReference type="Proteomes" id="UP000000851"/>
    </source>
</evidence>
<reference evidence="13 14" key="1">
    <citation type="journal article" date="2009" name="Stand. Genomic Sci.">
        <title>Complete genome sequence of Catenulispora acidiphila type strain (ID 139908).</title>
        <authorList>
            <person name="Copeland A."/>
            <person name="Lapidus A."/>
            <person name="Glavina Del Rio T."/>
            <person name="Nolan M."/>
            <person name="Lucas S."/>
            <person name="Chen F."/>
            <person name="Tice H."/>
            <person name="Cheng J.F."/>
            <person name="Bruce D."/>
            <person name="Goodwin L."/>
            <person name="Pitluck S."/>
            <person name="Mikhailova N."/>
            <person name="Pati A."/>
            <person name="Ivanova N."/>
            <person name="Mavromatis K."/>
            <person name="Chen A."/>
            <person name="Palaniappan K."/>
            <person name="Chain P."/>
            <person name="Land M."/>
            <person name="Hauser L."/>
            <person name="Chang Y.J."/>
            <person name="Jeffries C.D."/>
            <person name="Chertkov O."/>
            <person name="Brettin T."/>
            <person name="Detter J.C."/>
            <person name="Han C."/>
            <person name="Ali Z."/>
            <person name="Tindall B.J."/>
            <person name="Goker M."/>
            <person name="Bristow J."/>
            <person name="Eisen J.A."/>
            <person name="Markowitz V."/>
            <person name="Hugenholtz P."/>
            <person name="Kyrpides N.C."/>
            <person name="Klenk H.P."/>
        </authorList>
    </citation>
    <scope>NUCLEOTIDE SEQUENCE [LARGE SCALE GENOMIC DNA]</scope>
    <source>
        <strain evidence="14">DSM 44928 / JCM 14897 / NBRC 102108 / NRRL B-24433 / ID139908</strain>
    </source>
</reference>
<evidence type="ECO:0000256" key="9">
    <source>
        <dbReference type="ARBA" id="ARBA00023049"/>
    </source>
</evidence>
<sequence length="413" mass="43619">MGPLGIILFVIALVASIMLHEAGHMVSARKAGGKVTEYFVGFGPRIWSFRRGETEYGVKAIPAGGYVKIVGMTDLEPIEPEDEPRAFYHKPLGWRLLTLSAGSLVHFMIALLLLLLVPLTWGVRSQDLSGTVGNVTQCLKTTAGACAPGDAPSPARAAQLRNGDKIITVNGTHVTSWQDGPDSVTSLLHKGQPALGADNKPVSAPVPVEVTYVRDGQQHTTTITPSVGNISADPSKVQLGLMIGIQAPQLVWTHPGFANEVGNGFTTFGSFAKGSVTGLIDIPASIPKLFQATTSDKPRSADAPVGVVGMASLTGGVIQNSGYGGFLYYIASINMFIGIFNLLPLLPLDGGHIAIALYEAGRRKIAKAFGRPDPGRVDLNKLMPAAFTFLVLFVGLSLLLMAADITNPLKFPS</sequence>
<keyword evidence="14" id="KW-1185">Reference proteome</keyword>
<gene>
    <name evidence="13" type="ordered locus">Caci_7761</name>
</gene>
<feature type="transmembrane region" description="Helical" evidence="11">
    <location>
        <begin position="382"/>
        <end position="403"/>
    </location>
</feature>
<evidence type="ECO:0000256" key="2">
    <source>
        <dbReference type="ARBA" id="ARBA00004141"/>
    </source>
</evidence>
<dbReference type="HOGENOM" id="CLU_025778_1_2_11"/>
<dbReference type="OrthoDB" id="9782003at2"/>
<evidence type="ECO:0000256" key="1">
    <source>
        <dbReference type="ARBA" id="ARBA00001947"/>
    </source>
</evidence>
<evidence type="ECO:0000256" key="11">
    <source>
        <dbReference type="SAM" id="Phobius"/>
    </source>
</evidence>
<evidence type="ECO:0000256" key="10">
    <source>
        <dbReference type="ARBA" id="ARBA00023136"/>
    </source>
</evidence>
<keyword evidence="6" id="KW-0378">Hydrolase</keyword>
<dbReference type="Proteomes" id="UP000000851">
    <property type="component" value="Chromosome"/>
</dbReference>
<evidence type="ECO:0000256" key="8">
    <source>
        <dbReference type="ARBA" id="ARBA00022989"/>
    </source>
</evidence>
<dbReference type="KEGG" id="cai:Caci_7761"/>
<keyword evidence="9" id="KW-0482">Metalloprotease</keyword>
<protein>
    <submittedName>
        <fullName evidence="13">Peptidase M50</fullName>
    </submittedName>
</protein>
<dbReference type="FunCoup" id="C7QDZ7">
    <property type="interactions" value="125"/>
</dbReference>
<dbReference type="RefSeq" id="WP_015796310.1">
    <property type="nucleotide sequence ID" value="NC_013131.1"/>
</dbReference>
<comment type="cofactor">
    <cofactor evidence="1">
        <name>Zn(2+)</name>
        <dbReference type="ChEBI" id="CHEBI:29105"/>
    </cofactor>
</comment>
<dbReference type="InterPro" id="IPR004387">
    <property type="entry name" value="Pept_M50_Zn"/>
</dbReference>
<dbReference type="GO" id="GO:0004222">
    <property type="term" value="F:metalloendopeptidase activity"/>
    <property type="evidence" value="ECO:0007669"/>
    <property type="project" value="InterPro"/>
</dbReference>
<proteinExistence type="inferred from homology"/>
<dbReference type="EMBL" id="CP001700">
    <property type="protein sequence ID" value="ACU76585.1"/>
    <property type="molecule type" value="Genomic_DNA"/>
</dbReference>
<organism evidence="13 14">
    <name type="scientific">Catenulispora acidiphila (strain DSM 44928 / JCM 14897 / NBRC 102108 / NRRL B-24433 / ID139908)</name>
    <dbReference type="NCBI Taxonomy" id="479433"/>
    <lineage>
        <taxon>Bacteria</taxon>
        <taxon>Bacillati</taxon>
        <taxon>Actinomycetota</taxon>
        <taxon>Actinomycetes</taxon>
        <taxon>Catenulisporales</taxon>
        <taxon>Catenulisporaceae</taxon>
        <taxon>Catenulispora</taxon>
    </lineage>
</organism>
<evidence type="ECO:0000256" key="4">
    <source>
        <dbReference type="ARBA" id="ARBA00022670"/>
    </source>
</evidence>
<accession>C7QDZ7</accession>
<evidence type="ECO:0000256" key="6">
    <source>
        <dbReference type="ARBA" id="ARBA00022801"/>
    </source>
</evidence>
<dbReference type="Pfam" id="PF02163">
    <property type="entry name" value="Peptidase_M50"/>
    <property type="match status" value="1"/>
</dbReference>
<dbReference type="STRING" id="479433.Caci_7761"/>
<evidence type="ECO:0000256" key="7">
    <source>
        <dbReference type="ARBA" id="ARBA00022833"/>
    </source>
</evidence>
<keyword evidence="8 11" id="KW-1133">Transmembrane helix</keyword>
<evidence type="ECO:0000259" key="12">
    <source>
        <dbReference type="Pfam" id="PF02163"/>
    </source>
</evidence>
<dbReference type="AlphaFoldDB" id="C7QDZ7"/>
<comment type="similarity">
    <text evidence="3">Belongs to the peptidase M50B family.</text>
</comment>
<dbReference type="PANTHER" id="PTHR42837">
    <property type="entry name" value="REGULATOR OF SIGMA-E PROTEASE RSEP"/>
    <property type="match status" value="1"/>
</dbReference>
<dbReference type="GO" id="GO:0006508">
    <property type="term" value="P:proteolysis"/>
    <property type="evidence" value="ECO:0007669"/>
    <property type="project" value="UniProtKB-KW"/>
</dbReference>